<gene>
    <name evidence="2" type="ORF">L9F63_013428</name>
</gene>
<evidence type="ECO:0000256" key="1">
    <source>
        <dbReference type="SAM" id="MobiDB-lite"/>
    </source>
</evidence>
<reference evidence="2" key="2">
    <citation type="submission" date="2023-05" db="EMBL/GenBank/DDBJ databases">
        <authorList>
            <person name="Fouks B."/>
        </authorList>
    </citation>
    <scope>NUCLEOTIDE SEQUENCE</scope>
    <source>
        <strain evidence="2">Stay&amp;Tobe</strain>
        <tissue evidence="2">Testes</tissue>
    </source>
</reference>
<feature type="compositionally biased region" description="Basic residues" evidence="1">
    <location>
        <begin position="121"/>
        <end position="137"/>
    </location>
</feature>
<name>A0AAD8EM69_DIPPU</name>
<feature type="compositionally biased region" description="Polar residues" evidence="1">
    <location>
        <begin position="100"/>
        <end position="120"/>
    </location>
</feature>
<evidence type="ECO:0000313" key="3">
    <source>
        <dbReference type="Proteomes" id="UP001233999"/>
    </source>
</evidence>
<keyword evidence="3" id="KW-1185">Reference proteome</keyword>
<evidence type="ECO:0000313" key="2">
    <source>
        <dbReference type="EMBL" id="KAJ9595378.1"/>
    </source>
</evidence>
<protein>
    <recommendedName>
        <fullName evidence="4">Nucleolar protein 4</fullName>
    </recommendedName>
</protein>
<reference evidence="2" key="1">
    <citation type="journal article" date="2023" name="IScience">
        <title>Live-bearing cockroach genome reveals convergent evolutionary mechanisms linked to viviparity in insects and beyond.</title>
        <authorList>
            <person name="Fouks B."/>
            <person name="Harrison M.C."/>
            <person name="Mikhailova A.A."/>
            <person name="Marchal E."/>
            <person name="English S."/>
            <person name="Carruthers M."/>
            <person name="Jennings E.C."/>
            <person name="Chiamaka E.L."/>
            <person name="Frigard R.A."/>
            <person name="Pippel M."/>
            <person name="Attardo G.M."/>
            <person name="Benoit J.B."/>
            <person name="Bornberg-Bauer E."/>
            <person name="Tobe S.S."/>
        </authorList>
    </citation>
    <scope>NUCLEOTIDE SEQUENCE</scope>
    <source>
        <strain evidence="2">Stay&amp;Tobe</strain>
    </source>
</reference>
<sequence>MDRERTNNYSKKLQSWRTFSTSYISVHVEMEGRAGKHAGQKRTYRTITETYAFLPREAVTRFLLGCTDCQRRPRSPSPITAATNALKPTAPELELPPDSDNFSLPSPITVKSSPNTTNSRRLNHHHNHHANNNHHQRGTSTPMTLKHRLQPAHHYNLLEAHEKSRLHRRGCSQNRRRAPLLAEGKDEKHTFILIHYVMGIPVPDKSVQAVFPLYYYSLRNSLLPNTMYPHLLLQEEETTLSSTHPKAHPSKTLSGKHFAGKVEIINPLEKNKYAIPKSLSCEAILLNTKSSTNQLSCFTSNFNESIHS</sequence>
<comment type="caution">
    <text evidence="2">The sequence shown here is derived from an EMBL/GenBank/DDBJ whole genome shotgun (WGS) entry which is preliminary data.</text>
</comment>
<feature type="region of interest" description="Disordered" evidence="1">
    <location>
        <begin position="72"/>
        <end position="141"/>
    </location>
</feature>
<dbReference type="EMBL" id="JASPKZ010002343">
    <property type="protein sequence ID" value="KAJ9595378.1"/>
    <property type="molecule type" value="Genomic_DNA"/>
</dbReference>
<evidence type="ECO:0008006" key="4">
    <source>
        <dbReference type="Google" id="ProtNLM"/>
    </source>
</evidence>
<feature type="non-terminal residue" evidence="2">
    <location>
        <position position="1"/>
    </location>
</feature>
<organism evidence="2 3">
    <name type="scientific">Diploptera punctata</name>
    <name type="common">Pacific beetle cockroach</name>
    <dbReference type="NCBI Taxonomy" id="6984"/>
    <lineage>
        <taxon>Eukaryota</taxon>
        <taxon>Metazoa</taxon>
        <taxon>Ecdysozoa</taxon>
        <taxon>Arthropoda</taxon>
        <taxon>Hexapoda</taxon>
        <taxon>Insecta</taxon>
        <taxon>Pterygota</taxon>
        <taxon>Neoptera</taxon>
        <taxon>Polyneoptera</taxon>
        <taxon>Dictyoptera</taxon>
        <taxon>Blattodea</taxon>
        <taxon>Blaberoidea</taxon>
        <taxon>Blaberidae</taxon>
        <taxon>Diplopterinae</taxon>
        <taxon>Diploptera</taxon>
    </lineage>
</organism>
<dbReference type="Proteomes" id="UP001233999">
    <property type="component" value="Unassembled WGS sequence"/>
</dbReference>
<proteinExistence type="predicted"/>
<accession>A0AAD8EM69</accession>
<feature type="non-terminal residue" evidence="2">
    <location>
        <position position="308"/>
    </location>
</feature>
<dbReference type="AlphaFoldDB" id="A0AAD8EM69"/>